<dbReference type="Gene3D" id="3.40.250.10">
    <property type="entry name" value="Rhodanese-like domain"/>
    <property type="match status" value="1"/>
</dbReference>
<dbReference type="InterPro" id="IPR050229">
    <property type="entry name" value="GlpE_sulfurtransferase"/>
</dbReference>
<proteinExistence type="predicted"/>
<evidence type="ECO:0000313" key="2">
    <source>
        <dbReference type="EMBL" id="QDV05746.1"/>
    </source>
</evidence>
<dbReference type="SUPFAM" id="SSF52821">
    <property type="entry name" value="Rhodanese/Cell cycle control phosphatase"/>
    <property type="match status" value="1"/>
</dbReference>
<sequence>MSAPTVQPTALHGSSPGEWFLLDVRTPGEFSSAYIDGSVLVPLPELQGALATIREQAAGKPIAIVCRTGRRAFEAHRVMQGQGLKDPHVLEGGVVAWKAAGYPLLGQKGPMPLERQVSAASAGMVVTGVALGFLVNPAFFWFAGAVGAAQLLSALSGTCPMGPMLARMPWNASKNASAGS</sequence>
<evidence type="ECO:0000313" key="3">
    <source>
        <dbReference type="Proteomes" id="UP000320390"/>
    </source>
</evidence>
<feature type="domain" description="Rhodanese" evidence="1">
    <location>
        <begin position="15"/>
        <end position="106"/>
    </location>
</feature>
<dbReference type="InterPro" id="IPR001763">
    <property type="entry name" value="Rhodanese-like_dom"/>
</dbReference>
<dbReference type="InterPro" id="IPR036873">
    <property type="entry name" value="Rhodanese-like_dom_sf"/>
</dbReference>
<accession>A0A518ENU3</accession>
<protein>
    <submittedName>
        <fullName evidence="2">Inner membrane protein YgaP</fullName>
    </submittedName>
</protein>
<dbReference type="EMBL" id="CP036434">
    <property type="protein sequence ID" value="QDV05746.1"/>
    <property type="molecule type" value="Genomic_DNA"/>
</dbReference>
<reference evidence="2 3" key="1">
    <citation type="submission" date="2019-02" db="EMBL/GenBank/DDBJ databases">
        <title>Deep-cultivation of Planctomycetes and their phenomic and genomic characterization uncovers novel biology.</title>
        <authorList>
            <person name="Wiegand S."/>
            <person name="Jogler M."/>
            <person name="Boedeker C."/>
            <person name="Pinto D."/>
            <person name="Vollmers J."/>
            <person name="Rivas-Marin E."/>
            <person name="Kohn T."/>
            <person name="Peeters S.H."/>
            <person name="Heuer A."/>
            <person name="Rast P."/>
            <person name="Oberbeckmann S."/>
            <person name="Bunk B."/>
            <person name="Jeske O."/>
            <person name="Meyerdierks A."/>
            <person name="Storesund J.E."/>
            <person name="Kallscheuer N."/>
            <person name="Luecker S."/>
            <person name="Lage O.M."/>
            <person name="Pohl T."/>
            <person name="Merkel B.J."/>
            <person name="Hornburger P."/>
            <person name="Mueller R.-W."/>
            <person name="Bruemmer F."/>
            <person name="Labrenz M."/>
            <person name="Spormann A.M."/>
            <person name="Op den Camp H."/>
            <person name="Overmann J."/>
            <person name="Amann R."/>
            <person name="Jetten M.S.M."/>
            <person name="Mascher T."/>
            <person name="Medema M.H."/>
            <person name="Devos D.P."/>
            <person name="Kaster A.-K."/>
            <person name="Ovreas L."/>
            <person name="Rohde M."/>
            <person name="Galperin M.Y."/>
            <person name="Jogler C."/>
        </authorList>
    </citation>
    <scope>NUCLEOTIDE SEQUENCE [LARGE SCALE GENOMIC DNA]</scope>
    <source>
        <strain evidence="2 3">Poly30</strain>
    </source>
</reference>
<dbReference type="InterPro" id="IPR021309">
    <property type="entry name" value="YgaP-like_TM"/>
</dbReference>
<dbReference type="Pfam" id="PF00581">
    <property type="entry name" value="Rhodanese"/>
    <property type="match status" value="1"/>
</dbReference>
<dbReference type="PROSITE" id="PS50206">
    <property type="entry name" value="RHODANESE_3"/>
    <property type="match status" value="1"/>
</dbReference>
<dbReference type="Pfam" id="PF11127">
    <property type="entry name" value="YgaP-like_TM"/>
    <property type="match status" value="1"/>
</dbReference>
<keyword evidence="3" id="KW-1185">Reference proteome</keyword>
<dbReference type="PANTHER" id="PTHR43031">
    <property type="entry name" value="FAD-DEPENDENT OXIDOREDUCTASE"/>
    <property type="match status" value="1"/>
</dbReference>
<dbReference type="Gene3D" id="6.10.140.1340">
    <property type="match status" value="1"/>
</dbReference>
<dbReference type="SMART" id="SM00450">
    <property type="entry name" value="RHOD"/>
    <property type="match status" value="1"/>
</dbReference>
<dbReference type="CDD" id="cd00158">
    <property type="entry name" value="RHOD"/>
    <property type="match status" value="1"/>
</dbReference>
<dbReference type="Proteomes" id="UP000320390">
    <property type="component" value="Chromosome"/>
</dbReference>
<organism evidence="2 3">
    <name type="scientific">Saltatorellus ferox</name>
    <dbReference type="NCBI Taxonomy" id="2528018"/>
    <lineage>
        <taxon>Bacteria</taxon>
        <taxon>Pseudomonadati</taxon>
        <taxon>Planctomycetota</taxon>
        <taxon>Planctomycetia</taxon>
        <taxon>Planctomycetia incertae sedis</taxon>
        <taxon>Saltatorellus</taxon>
    </lineage>
</organism>
<dbReference type="RefSeq" id="WP_145195313.1">
    <property type="nucleotide sequence ID" value="NZ_CP036434.1"/>
</dbReference>
<gene>
    <name evidence="2" type="primary">ygaP</name>
    <name evidence="2" type="ORF">Poly30_12480</name>
</gene>
<dbReference type="PANTHER" id="PTHR43031:SF1">
    <property type="entry name" value="PYRIDINE NUCLEOTIDE-DISULPHIDE OXIDOREDUCTASE"/>
    <property type="match status" value="1"/>
</dbReference>
<dbReference type="OrthoDB" id="9800872at2"/>
<evidence type="ECO:0000259" key="1">
    <source>
        <dbReference type="PROSITE" id="PS50206"/>
    </source>
</evidence>
<name>A0A518ENU3_9BACT</name>
<dbReference type="AlphaFoldDB" id="A0A518ENU3"/>